<reference evidence="1" key="1">
    <citation type="submission" date="2020-05" db="EMBL/GenBank/DDBJ databases">
        <title>Large-scale comparative analyses of tick genomes elucidate their genetic diversity and vector capacities.</title>
        <authorList>
            <person name="Jia N."/>
            <person name="Wang J."/>
            <person name="Shi W."/>
            <person name="Du L."/>
            <person name="Sun Y."/>
            <person name="Zhan W."/>
            <person name="Jiang J."/>
            <person name="Wang Q."/>
            <person name="Zhang B."/>
            <person name="Ji P."/>
            <person name="Sakyi L.B."/>
            <person name="Cui X."/>
            <person name="Yuan T."/>
            <person name="Jiang B."/>
            <person name="Yang W."/>
            <person name="Lam T.T.-Y."/>
            <person name="Chang Q."/>
            <person name="Ding S."/>
            <person name="Wang X."/>
            <person name="Zhu J."/>
            <person name="Ruan X."/>
            <person name="Zhao L."/>
            <person name="Wei J."/>
            <person name="Que T."/>
            <person name="Du C."/>
            <person name="Cheng J."/>
            <person name="Dai P."/>
            <person name="Han X."/>
            <person name="Huang E."/>
            <person name="Gao Y."/>
            <person name="Liu J."/>
            <person name="Shao H."/>
            <person name="Ye R."/>
            <person name="Li L."/>
            <person name="Wei W."/>
            <person name="Wang X."/>
            <person name="Wang C."/>
            <person name="Yang T."/>
            <person name="Huo Q."/>
            <person name="Li W."/>
            <person name="Guo W."/>
            <person name="Chen H."/>
            <person name="Zhou L."/>
            <person name="Ni X."/>
            <person name="Tian J."/>
            <person name="Zhou Y."/>
            <person name="Sheng Y."/>
            <person name="Liu T."/>
            <person name="Pan Y."/>
            <person name="Xia L."/>
            <person name="Li J."/>
            <person name="Zhao F."/>
            <person name="Cao W."/>
        </authorList>
    </citation>
    <scope>NUCLEOTIDE SEQUENCE</scope>
    <source>
        <strain evidence="1">Dsil-2018</strain>
    </source>
</reference>
<proteinExistence type="predicted"/>
<keyword evidence="2" id="KW-1185">Reference proteome</keyword>
<sequence length="317" mass="36918">MDFTRAPVYQVIDGLKYSKVYTPEHVRAVRAYMPQDGDLVLVSYLKCGNNWLEQVIQLVLHGGESAENYAEFHRWCPYPELYGLRYLDEMEPPRFFKTHFRYEHQLKNPKAKFVYLARNPLDVCTSLYYYTLGGPQYDFENGSFDDFVEAFVSGEVDHGDYLDHLLSWYPHRHEQNVLFITFEQLKRDFKGTVLSLASFMGEKYRRLLDNDQDLYRMVAEKSSLSFMSKLCSVDKESIAKLTEKDEPFLDACRRFNAMNRSGTKGPVIARKGIVGDWKNHFTNRHLGLVRQWIENKGAGQVIREIWGDLDLGGIVCT</sequence>
<organism evidence="1 2">
    <name type="scientific">Dermacentor silvarum</name>
    <name type="common">Tick</name>
    <dbReference type="NCBI Taxonomy" id="543639"/>
    <lineage>
        <taxon>Eukaryota</taxon>
        <taxon>Metazoa</taxon>
        <taxon>Ecdysozoa</taxon>
        <taxon>Arthropoda</taxon>
        <taxon>Chelicerata</taxon>
        <taxon>Arachnida</taxon>
        <taxon>Acari</taxon>
        <taxon>Parasitiformes</taxon>
        <taxon>Ixodida</taxon>
        <taxon>Ixodoidea</taxon>
        <taxon>Ixodidae</taxon>
        <taxon>Rhipicephalinae</taxon>
        <taxon>Dermacentor</taxon>
    </lineage>
</organism>
<evidence type="ECO:0000313" key="2">
    <source>
        <dbReference type="Proteomes" id="UP000821865"/>
    </source>
</evidence>
<dbReference type="EMBL" id="CM023471">
    <property type="protein sequence ID" value="KAH7964914.1"/>
    <property type="molecule type" value="Genomic_DNA"/>
</dbReference>
<gene>
    <name evidence="1" type="ORF">HPB49_002514</name>
</gene>
<dbReference type="Proteomes" id="UP000821865">
    <property type="component" value="Chromosome 2"/>
</dbReference>
<accession>A0ACB8DA19</accession>
<evidence type="ECO:0000313" key="1">
    <source>
        <dbReference type="EMBL" id="KAH7964914.1"/>
    </source>
</evidence>
<protein>
    <submittedName>
        <fullName evidence="1">Uncharacterized protein</fullName>
    </submittedName>
</protein>
<comment type="caution">
    <text evidence="1">The sequence shown here is derived from an EMBL/GenBank/DDBJ whole genome shotgun (WGS) entry which is preliminary data.</text>
</comment>
<name>A0ACB8DA19_DERSI</name>